<evidence type="ECO:0000256" key="4">
    <source>
        <dbReference type="ARBA" id="ARBA00022692"/>
    </source>
</evidence>
<evidence type="ECO:0000256" key="5">
    <source>
        <dbReference type="ARBA" id="ARBA00022989"/>
    </source>
</evidence>
<dbReference type="Pfam" id="PF02518">
    <property type="entry name" value="HATPase_c"/>
    <property type="match status" value="1"/>
</dbReference>
<evidence type="ECO:0000313" key="11">
    <source>
        <dbReference type="EMBL" id="MET7016375.1"/>
    </source>
</evidence>
<evidence type="ECO:0000256" key="2">
    <source>
        <dbReference type="ARBA" id="ARBA00004141"/>
    </source>
</evidence>
<dbReference type="CDD" id="cd00088">
    <property type="entry name" value="HPT"/>
    <property type="match status" value="1"/>
</dbReference>
<dbReference type="SMART" id="SM00387">
    <property type="entry name" value="HATPase_c"/>
    <property type="match status" value="1"/>
</dbReference>
<keyword evidence="4 9" id="KW-0812">Transmembrane</keyword>
<feature type="transmembrane region" description="Helical" evidence="9">
    <location>
        <begin position="12"/>
        <end position="33"/>
    </location>
</feature>
<dbReference type="SUPFAM" id="SSF47226">
    <property type="entry name" value="Histidine-containing phosphotransfer domain, HPT domain"/>
    <property type="match status" value="1"/>
</dbReference>
<dbReference type="InterPro" id="IPR036890">
    <property type="entry name" value="HATPase_C_sf"/>
</dbReference>
<comment type="catalytic activity">
    <reaction evidence="1">
        <text>ATP + protein L-histidine = ADP + protein N-phospho-L-histidine.</text>
        <dbReference type="EC" id="2.7.13.3"/>
    </reaction>
</comment>
<dbReference type="InterPro" id="IPR008207">
    <property type="entry name" value="Sig_transdc_His_kin_Hpt_dom"/>
</dbReference>
<keyword evidence="11" id="KW-0067">ATP-binding</keyword>
<evidence type="ECO:0000256" key="6">
    <source>
        <dbReference type="ARBA" id="ARBA00023012"/>
    </source>
</evidence>
<dbReference type="Pfam" id="PF01627">
    <property type="entry name" value="Hpt"/>
    <property type="match status" value="1"/>
</dbReference>
<keyword evidence="12" id="KW-1185">Reference proteome</keyword>
<dbReference type="Proteomes" id="UP001549691">
    <property type="component" value="Unassembled WGS sequence"/>
</dbReference>
<evidence type="ECO:0000256" key="7">
    <source>
        <dbReference type="ARBA" id="ARBA00023136"/>
    </source>
</evidence>
<dbReference type="PANTHER" id="PTHR43395:SF1">
    <property type="entry name" value="CHEMOTAXIS PROTEIN CHEA"/>
    <property type="match status" value="1"/>
</dbReference>
<comment type="caution">
    <text evidence="11">The sequence shown here is derived from an EMBL/GenBank/DDBJ whole genome shotgun (WGS) entry which is preliminary data.</text>
</comment>
<dbReference type="SUPFAM" id="SSF55874">
    <property type="entry name" value="ATPase domain of HSP90 chaperone/DNA topoisomerase II/histidine kinase"/>
    <property type="match status" value="1"/>
</dbReference>
<dbReference type="InterPro" id="IPR029095">
    <property type="entry name" value="NarX-like_N"/>
</dbReference>
<feature type="modified residue" description="Phosphohistidine" evidence="8">
    <location>
        <position position="425"/>
    </location>
</feature>
<evidence type="ECO:0000313" key="12">
    <source>
        <dbReference type="Proteomes" id="UP001549691"/>
    </source>
</evidence>
<dbReference type="Gene3D" id="3.30.565.10">
    <property type="entry name" value="Histidine kinase-like ATPase, C-terminal domain"/>
    <property type="match status" value="1"/>
</dbReference>
<dbReference type="EMBL" id="JBEWZI010000038">
    <property type="protein sequence ID" value="MET7016375.1"/>
    <property type="molecule type" value="Genomic_DNA"/>
</dbReference>
<keyword evidence="6" id="KW-0902">Two-component regulatory system</keyword>
<evidence type="ECO:0000256" key="1">
    <source>
        <dbReference type="ARBA" id="ARBA00000085"/>
    </source>
</evidence>
<comment type="subcellular location">
    <subcellularLocation>
        <location evidence="2">Membrane</location>
        <topology evidence="2">Multi-pass membrane protein</topology>
    </subcellularLocation>
</comment>
<dbReference type="Gene3D" id="1.20.120.160">
    <property type="entry name" value="HPT domain"/>
    <property type="match status" value="1"/>
</dbReference>
<dbReference type="Pfam" id="PF13675">
    <property type="entry name" value="PilJ"/>
    <property type="match status" value="1"/>
</dbReference>
<dbReference type="InterPro" id="IPR036641">
    <property type="entry name" value="HPT_dom_sf"/>
</dbReference>
<dbReference type="InterPro" id="IPR004358">
    <property type="entry name" value="Sig_transdc_His_kin-like_C"/>
</dbReference>
<evidence type="ECO:0000256" key="8">
    <source>
        <dbReference type="PROSITE-ProRule" id="PRU00110"/>
    </source>
</evidence>
<dbReference type="PROSITE" id="PS50894">
    <property type="entry name" value="HPT"/>
    <property type="match status" value="1"/>
</dbReference>
<evidence type="ECO:0000256" key="3">
    <source>
        <dbReference type="ARBA" id="ARBA00012438"/>
    </source>
</evidence>
<dbReference type="GO" id="GO:0005524">
    <property type="term" value="F:ATP binding"/>
    <property type="evidence" value="ECO:0007669"/>
    <property type="project" value="UniProtKB-KW"/>
</dbReference>
<dbReference type="Gene3D" id="3.30.450.20">
    <property type="entry name" value="PAS domain"/>
    <property type="match status" value="1"/>
</dbReference>
<evidence type="ECO:0000256" key="9">
    <source>
        <dbReference type="SAM" id="Phobius"/>
    </source>
</evidence>
<organism evidence="11 12">
    <name type="scientific">Uliginosibacterium flavum</name>
    <dbReference type="NCBI Taxonomy" id="1396831"/>
    <lineage>
        <taxon>Bacteria</taxon>
        <taxon>Pseudomonadati</taxon>
        <taxon>Pseudomonadota</taxon>
        <taxon>Betaproteobacteria</taxon>
        <taxon>Rhodocyclales</taxon>
        <taxon>Zoogloeaceae</taxon>
        <taxon>Uliginosibacterium</taxon>
    </lineage>
</organism>
<protein>
    <recommendedName>
        <fullName evidence="3">histidine kinase</fullName>
        <ecNumber evidence="3">2.7.13.3</ecNumber>
    </recommendedName>
</protein>
<accession>A0ABV2TR09</accession>
<proteinExistence type="predicted"/>
<evidence type="ECO:0000259" key="10">
    <source>
        <dbReference type="PROSITE" id="PS50894"/>
    </source>
</evidence>
<dbReference type="InterPro" id="IPR003594">
    <property type="entry name" value="HATPase_dom"/>
</dbReference>
<keyword evidence="5 9" id="KW-1133">Transmembrane helix</keyword>
<feature type="transmembrane region" description="Helical" evidence="9">
    <location>
        <begin position="192"/>
        <end position="210"/>
    </location>
</feature>
<dbReference type="InterPro" id="IPR051315">
    <property type="entry name" value="Bact_Chemotaxis_CheA"/>
</dbReference>
<dbReference type="PANTHER" id="PTHR43395">
    <property type="entry name" value="SENSOR HISTIDINE KINASE CHEA"/>
    <property type="match status" value="1"/>
</dbReference>
<keyword evidence="7 9" id="KW-0472">Membrane</keyword>
<sequence>MFNLGLGKYRTMVFAIGLFLLFDLSVLGLNFLISSEIREDALNVNIVGRQRMLSQRMAKTSLQIRDRLRAEQPYRELLLELDRSAGVFDQTLQAYINGGVISGTGAAEVHVKAVTDEQAKALLTDTLEQWMPYRDAIQVFVRADKQTVDDAVELARKSEVVNGWLLSLSNDLTTRIEELAAAKATTLQRVQMSGMLLATLNFLIIMFHFVRHLRKSDGELERARKETEDILRTTQEGLFLLDTEFRMGTQTSRVLGKIIGRSDVAGQNFLDILKPLVTTKTFDTTKEYIELLLRHDVKEKLVTSLNPLDSVEISVNQADGSMDTRFLQFRFNRVLDGNKVTHLLVTTTDITKRVRLERELADSERKVQDQMGMMVHILQADPIQLQDFLKHAVEGLDEINEALRDNNLAAGGLSPRVDQIFRISHRLKGDAAGLKLDAVSKSLHVMEELLAGLRGRQTLRGEDFLHVAVRVKALYGEVNAIQAALARVAQIRGVITVEAPKQPHDPLAVGLPFVRSWRTLAEEIAERAGKKVELSYQGLALDDLVPSLREVITSIVNQFVRNAVAHGIEAPEIRKQRGKSEAGRIAVYISDSGDGGVELSFRDDGAGIDPAKVSAAAVRSGQITAEAARATTDVRRLIALIFEPGITTSESVDQDSGQGVGLDVVKFMVTRLGGRIRIGSTVGEYCHFRVFLPQIAEPRTDDAVNLGEEAA</sequence>
<feature type="domain" description="HPt" evidence="10">
    <location>
        <begin position="381"/>
        <end position="488"/>
    </location>
</feature>
<keyword evidence="8" id="KW-0597">Phosphoprotein</keyword>
<name>A0ABV2TR09_9RHOO</name>
<reference evidence="11 12" key="1">
    <citation type="submission" date="2024-07" db="EMBL/GenBank/DDBJ databases">
        <title>Uliginosibacterium flavum JJ3220;KACC:17644.</title>
        <authorList>
            <person name="Kim M.K."/>
        </authorList>
    </citation>
    <scope>NUCLEOTIDE SEQUENCE [LARGE SCALE GENOMIC DNA]</scope>
    <source>
        <strain evidence="11 12">KACC:17644</strain>
    </source>
</reference>
<dbReference type="EC" id="2.7.13.3" evidence="3"/>
<dbReference type="PRINTS" id="PR00344">
    <property type="entry name" value="BCTRLSENSOR"/>
</dbReference>
<dbReference type="RefSeq" id="WP_354602832.1">
    <property type="nucleotide sequence ID" value="NZ_JBEWZI010000038.1"/>
</dbReference>
<keyword evidence="11" id="KW-0547">Nucleotide-binding</keyword>
<gene>
    <name evidence="11" type="ORF">ABXR19_19485</name>
</gene>